<dbReference type="EMBL" id="VDEP01000238">
    <property type="protein sequence ID" value="KAA1121416.1"/>
    <property type="molecule type" value="Genomic_DNA"/>
</dbReference>
<name>A0A5B0R6X0_PUCGR</name>
<evidence type="ECO:0000313" key="3">
    <source>
        <dbReference type="Proteomes" id="UP000324748"/>
    </source>
</evidence>
<dbReference type="EMBL" id="VSWC01000079">
    <property type="protein sequence ID" value="KAA1095145.1"/>
    <property type="molecule type" value="Genomic_DNA"/>
</dbReference>
<reference evidence="3 4" key="1">
    <citation type="submission" date="2019-05" db="EMBL/GenBank/DDBJ databases">
        <title>Emergence of the Ug99 lineage of the wheat stem rust pathogen through somatic hybridization.</title>
        <authorList>
            <person name="Li F."/>
            <person name="Upadhyaya N.M."/>
            <person name="Sperschneider J."/>
            <person name="Matny O."/>
            <person name="Nguyen-Phuc H."/>
            <person name="Mago R."/>
            <person name="Raley C."/>
            <person name="Miller M.E."/>
            <person name="Silverstein K.A.T."/>
            <person name="Henningsen E."/>
            <person name="Hirsch C.D."/>
            <person name="Visser B."/>
            <person name="Pretorius Z.A."/>
            <person name="Steffenson B.J."/>
            <person name="Schwessinger B."/>
            <person name="Dodds P.N."/>
            <person name="Figueroa M."/>
        </authorList>
    </citation>
    <scope>NUCLEOTIDE SEQUENCE [LARGE SCALE GENOMIC DNA]</scope>
    <source>
        <strain evidence="1">21-0</strain>
        <strain evidence="2 4">Ug99</strain>
    </source>
</reference>
<dbReference type="AlphaFoldDB" id="A0A5B0R6X0"/>
<evidence type="ECO:0000313" key="4">
    <source>
        <dbReference type="Proteomes" id="UP000325313"/>
    </source>
</evidence>
<comment type="caution">
    <text evidence="2">The sequence shown here is derived from an EMBL/GenBank/DDBJ whole genome shotgun (WGS) entry which is preliminary data.</text>
</comment>
<protein>
    <submittedName>
        <fullName evidence="2">Uncharacterized protein</fullName>
    </submittedName>
</protein>
<accession>A0A5B0R6X0</accession>
<dbReference type="Proteomes" id="UP000325313">
    <property type="component" value="Unassembled WGS sequence"/>
</dbReference>
<evidence type="ECO:0000313" key="1">
    <source>
        <dbReference type="EMBL" id="KAA1095145.1"/>
    </source>
</evidence>
<sequence length="148" mass="16637">MLLTTFISILEAHDANIISSLTVQDVVKFLRVAADVVVHSEKSLRLTTPRPIQFLAASLPSFIHPFLESINRSFPQLNAAQSAHRKDRCDEPESRILHLNSILGFSTQLHSNYVLISISFPSRLDRPVLFIHSTHQPRLPLAPDSTYS</sequence>
<keyword evidence="3" id="KW-1185">Reference proteome</keyword>
<evidence type="ECO:0000313" key="2">
    <source>
        <dbReference type="EMBL" id="KAA1121416.1"/>
    </source>
</evidence>
<dbReference type="Proteomes" id="UP000324748">
    <property type="component" value="Unassembled WGS sequence"/>
</dbReference>
<gene>
    <name evidence="1" type="ORF">PGT21_036077</name>
    <name evidence="2" type="ORF">PGTUg99_023135</name>
</gene>
<organism evidence="2 4">
    <name type="scientific">Puccinia graminis f. sp. tritici</name>
    <dbReference type="NCBI Taxonomy" id="56615"/>
    <lineage>
        <taxon>Eukaryota</taxon>
        <taxon>Fungi</taxon>
        <taxon>Dikarya</taxon>
        <taxon>Basidiomycota</taxon>
        <taxon>Pucciniomycotina</taxon>
        <taxon>Pucciniomycetes</taxon>
        <taxon>Pucciniales</taxon>
        <taxon>Pucciniaceae</taxon>
        <taxon>Puccinia</taxon>
    </lineage>
</organism>
<proteinExistence type="predicted"/>